<accession>A0A645IS32</accession>
<evidence type="ECO:0000313" key="1">
    <source>
        <dbReference type="EMBL" id="MPN53189.1"/>
    </source>
</evidence>
<name>A0A645IS32_9ZZZZ</name>
<gene>
    <name evidence="1" type="ORF">SDC9_200853</name>
</gene>
<sequence length="94" mass="10341">MRNTRCGHGDHLASTGVLANDLQRFGQPLGLDADHQRGVSAVQESAGAGNARYADVALDQRVGQRFLVVVLYDGKQQFHHSYASDLNLFRRGDF</sequence>
<comment type="caution">
    <text evidence="1">The sequence shown here is derived from an EMBL/GenBank/DDBJ whole genome shotgun (WGS) entry which is preliminary data.</text>
</comment>
<dbReference type="EMBL" id="VSSQ01120053">
    <property type="protein sequence ID" value="MPN53189.1"/>
    <property type="molecule type" value="Genomic_DNA"/>
</dbReference>
<protein>
    <submittedName>
        <fullName evidence="1">Uncharacterized protein</fullName>
    </submittedName>
</protein>
<proteinExistence type="predicted"/>
<dbReference type="AlphaFoldDB" id="A0A645IS32"/>
<organism evidence="1">
    <name type="scientific">bioreactor metagenome</name>
    <dbReference type="NCBI Taxonomy" id="1076179"/>
    <lineage>
        <taxon>unclassified sequences</taxon>
        <taxon>metagenomes</taxon>
        <taxon>ecological metagenomes</taxon>
    </lineage>
</organism>
<reference evidence="1" key="1">
    <citation type="submission" date="2019-08" db="EMBL/GenBank/DDBJ databases">
        <authorList>
            <person name="Kucharzyk K."/>
            <person name="Murdoch R.W."/>
            <person name="Higgins S."/>
            <person name="Loffler F."/>
        </authorList>
    </citation>
    <scope>NUCLEOTIDE SEQUENCE</scope>
</reference>